<feature type="region of interest" description="Disordered" evidence="4">
    <location>
        <begin position="415"/>
        <end position="436"/>
    </location>
</feature>
<dbReference type="AlphaFoldDB" id="A0A812SSB1"/>
<dbReference type="EMBL" id="CAJNDS010002500">
    <property type="protein sequence ID" value="CAE7500378.1"/>
    <property type="molecule type" value="Genomic_DNA"/>
</dbReference>
<name>A0A812SSB1_9DINO</name>
<evidence type="ECO:0000256" key="3">
    <source>
        <dbReference type="PROSITE-ProRule" id="PRU00176"/>
    </source>
</evidence>
<feature type="domain" description="RRM" evidence="5">
    <location>
        <begin position="247"/>
        <end position="325"/>
    </location>
</feature>
<comment type="caution">
    <text evidence="6">The sequence shown here is derived from an EMBL/GenBank/DDBJ whole genome shotgun (WGS) entry which is preliminary data.</text>
</comment>
<feature type="region of interest" description="Disordered" evidence="4">
    <location>
        <begin position="325"/>
        <end position="391"/>
    </location>
</feature>
<dbReference type="Gene3D" id="3.30.70.330">
    <property type="match status" value="2"/>
</dbReference>
<dbReference type="Pfam" id="PF00076">
    <property type="entry name" value="RRM_1"/>
    <property type="match status" value="1"/>
</dbReference>
<feature type="compositionally biased region" description="Basic residues" evidence="4">
    <location>
        <begin position="424"/>
        <end position="436"/>
    </location>
</feature>
<reference evidence="6" key="1">
    <citation type="submission" date="2021-02" db="EMBL/GenBank/DDBJ databases">
        <authorList>
            <person name="Dougan E. K."/>
            <person name="Rhodes N."/>
            <person name="Thang M."/>
            <person name="Chan C."/>
        </authorList>
    </citation>
    <scope>NUCLEOTIDE SEQUENCE</scope>
</reference>
<keyword evidence="7" id="KW-1185">Reference proteome</keyword>
<dbReference type="CDD" id="cd00590">
    <property type="entry name" value="RRM_SF"/>
    <property type="match status" value="1"/>
</dbReference>
<gene>
    <name evidence="6" type="primary">ANK1</name>
    <name evidence="6" type="ORF">SNAT2548_LOCUS28023</name>
</gene>
<evidence type="ECO:0000313" key="7">
    <source>
        <dbReference type="Proteomes" id="UP000604046"/>
    </source>
</evidence>
<evidence type="ECO:0000256" key="2">
    <source>
        <dbReference type="ARBA" id="ARBA00022884"/>
    </source>
</evidence>
<dbReference type="PROSITE" id="PS50102">
    <property type="entry name" value="RRM"/>
    <property type="match status" value="2"/>
</dbReference>
<feature type="domain" description="RRM" evidence="5">
    <location>
        <begin position="20"/>
        <end position="92"/>
    </location>
</feature>
<organism evidence="6 7">
    <name type="scientific">Symbiodinium natans</name>
    <dbReference type="NCBI Taxonomy" id="878477"/>
    <lineage>
        <taxon>Eukaryota</taxon>
        <taxon>Sar</taxon>
        <taxon>Alveolata</taxon>
        <taxon>Dinophyceae</taxon>
        <taxon>Suessiales</taxon>
        <taxon>Symbiodiniaceae</taxon>
        <taxon>Symbiodinium</taxon>
    </lineage>
</organism>
<evidence type="ECO:0000313" key="6">
    <source>
        <dbReference type="EMBL" id="CAE7500378.1"/>
    </source>
</evidence>
<dbReference type="GO" id="GO:0003729">
    <property type="term" value="F:mRNA binding"/>
    <property type="evidence" value="ECO:0007669"/>
    <property type="project" value="TreeGrafter"/>
</dbReference>
<dbReference type="Proteomes" id="UP000604046">
    <property type="component" value="Unassembled WGS sequence"/>
</dbReference>
<dbReference type="GO" id="GO:1990904">
    <property type="term" value="C:ribonucleoprotein complex"/>
    <property type="evidence" value="ECO:0007669"/>
    <property type="project" value="InterPro"/>
</dbReference>
<dbReference type="PRINTS" id="PR00961">
    <property type="entry name" value="HUDSXLRNA"/>
</dbReference>
<dbReference type="InterPro" id="IPR035979">
    <property type="entry name" value="RBD_domain_sf"/>
</dbReference>
<protein>
    <submittedName>
        <fullName evidence="6">ANK1 protein</fullName>
    </submittedName>
</protein>
<proteinExistence type="predicted"/>
<dbReference type="SMART" id="SM00360">
    <property type="entry name" value="RRM"/>
    <property type="match status" value="3"/>
</dbReference>
<dbReference type="InterPro" id="IPR050502">
    <property type="entry name" value="Euk_RNA-bind_prot"/>
</dbReference>
<dbReference type="InterPro" id="IPR002343">
    <property type="entry name" value="Hud_Sxl_RNA"/>
</dbReference>
<dbReference type="InterPro" id="IPR012677">
    <property type="entry name" value="Nucleotide-bd_a/b_plait_sf"/>
</dbReference>
<keyword evidence="1" id="KW-0677">Repeat</keyword>
<keyword evidence="2 3" id="KW-0694">RNA-binding</keyword>
<evidence type="ECO:0000256" key="1">
    <source>
        <dbReference type="ARBA" id="ARBA00022737"/>
    </source>
</evidence>
<dbReference type="PANTHER" id="PTHR48025">
    <property type="entry name" value="OS02G0815200 PROTEIN"/>
    <property type="match status" value="1"/>
</dbReference>
<sequence length="436" mass="46150">MASHPELWEAVRQLQIPFDTAVLVRGFDFGTTEQQIRNHCSIVGPVRVAMIDKGAAVVSYPSPEQAEQAVLQLNKTTISGNRRYIDVKSSGQESSNNKRPAQFTATGTTNRVFVRGFDFGTTDEQLQVHCGSASTLSAASTPQLQVLQVEGMPEGSSEDDVKQIFAQYVSVISIKSLPSGTGAGEAWLLQCGTADESQYILETLNGNIPQGLHDPVAIRPSGSGNAGDTRSAHATGAAGKGKGKDQVTLYVTGLPLESTDDSLFSFFDQFGEVYDSKILPVSEFGSTMEGTLRMSQNDGAWCVENLNNFQPAKYPAPLSVTFPKDHGDKGGPSGKALLDTDATDSMHVGSSHPGHLPESTPGPQGRSWTAEPGWGNGNDVTKGLSGGKGPYGMWDPRAKGPVKGAQGKELGFADWGGGWGKGGKFAKGKGKRPGPY</sequence>
<accession>A0A812SSB1</accession>
<feature type="region of interest" description="Disordered" evidence="4">
    <location>
        <begin position="212"/>
        <end position="242"/>
    </location>
</feature>
<dbReference type="SUPFAM" id="SSF54928">
    <property type="entry name" value="RNA-binding domain, RBD"/>
    <property type="match status" value="2"/>
</dbReference>
<evidence type="ECO:0000256" key="4">
    <source>
        <dbReference type="SAM" id="MobiDB-lite"/>
    </source>
</evidence>
<dbReference type="InterPro" id="IPR000504">
    <property type="entry name" value="RRM_dom"/>
</dbReference>
<evidence type="ECO:0000259" key="5">
    <source>
        <dbReference type="PROSITE" id="PS50102"/>
    </source>
</evidence>
<dbReference type="PANTHER" id="PTHR48025:SF1">
    <property type="entry name" value="RRM DOMAIN-CONTAINING PROTEIN"/>
    <property type="match status" value="1"/>
</dbReference>